<reference key="2">
    <citation type="submission" date="2011-08" db="EMBL/GenBank/DDBJ databases">
        <title>Genome sequence of Naumovozyma castellii.</title>
        <authorList>
            <person name="Gordon J.L."/>
            <person name="Armisen D."/>
            <person name="Proux-Wera E."/>
            <person name="OhEigeartaigh S.S."/>
            <person name="Byrne K.P."/>
            <person name="Wolfe K.H."/>
        </authorList>
    </citation>
    <scope>NUCLEOTIDE SEQUENCE</scope>
    <source>
        <strain>Type strain:CBS 4309</strain>
    </source>
</reference>
<dbReference type="GO" id="GO:0005737">
    <property type="term" value="C:cytoplasm"/>
    <property type="evidence" value="ECO:0007669"/>
    <property type="project" value="EnsemblFungi"/>
</dbReference>
<dbReference type="GeneID" id="96903575"/>
<feature type="domain" description="RNA polymerase II assembly factor Rtp1 C-terminal" evidence="3">
    <location>
        <begin position="942"/>
        <end position="974"/>
    </location>
</feature>
<dbReference type="SUPFAM" id="SSF48371">
    <property type="entry name" value="ARM repeat"/>
    <property type="match status" value="1"/>
</dbReference>
<evidence type="ECO:0000259" key="4">
    <source>
        <dbReference type="Pfam" id="PF10363"/>
    </source>
</evidence>
<accession>G0VEH8</accession>
<dbReference type="InterPro" id="IPR016024">
    <property type="entry name" value="ARM-type_fold"/>
</dbReference>
<dbReference type="EMBL" id="HE576755">
    <property type="protein sequence ID" value="CCC69969.1"/>
    <property type="molecule type" value="Genomic_DNA"/>
</dbReference>
<sequence length="982" mass="113221">MSTIKEPHSEANINTILKGTPDFIKNTPLDNFFLDFNDNFLSKLNGTTRTTTDESVYLSLGFHGNDDFVDRLLAYFVKLHELTLQNQSLIKSNKSNLLPISLHDMRYLDDLISLLIIHGIDANIPSRMRIPQNAKQLAKNEKDEPKYIIPLTHTINPATLIRIVDTLYPILMEDESSNDDPDYIRGILLRGPIYTHLFLAILTLVEQNSDDVKYPEMLLKLENKQETYSLFVMYTLLIQELHLSSPTKEFIMNNLSTLPIRRSEDGLLSLVDFVLGVRDEEKIDINKFARVNQILMSKPKSMSNFQYLNALFKQIWDALTFINRPILVECVNGLIVQFFNKNKRIVRDFLFMKVYKVLINEKGQEYSVKELNDCINVMLSLSKNSSMELISDLVGFKDWKVFFLNIWIYALFLKKNLSTSNTNDDSLKSYYEVILSMLKSYMVLTNNDEVLNLLSLNLVNFEHENWKYAIDLETKLPYIITSTSTIKSIDNTLSNLNITDKPESKMDEISQFFKDMDIAVALYIELLKLINDDEAIKKIFLIVLNRWVKATRTSDSTRQPTSLNEDEDIGKNVLILIDLKLLEQMNQEFKTDIIKKVKDILVVIDDLIDFVKDENEANTVDSDDEEEEDSDAEEEVNEANEFHDVSTAFNTLLELLSSTISNSTSSALMQEKVLLESINRKLMKYINKSSECQRLHDKIENILNSTEVSYDKGEHNIDEKVQNDQELLDRAMINLSDPMVPIKAHGLVQLRQLVETKSSVIQLDKVLQLHLQYLKSSDPFIYMNATKGLVSLLELEPTTTMDVLLQFYENKNGKNKLDDILKVGEVFINYIQFENELFEGKYANLLIDTCLSKIRRYKELDNRIRMSSMSILGVCLQVNAAGVQSRIAEMVDCAIGILQLETDSTPTNSGEHSFVMRRSAVHLIHDLINSTGIDMENQAYDYEKLKNLLEYVRQRDQDYLVREQIEVVLLEMENLESLKVDR</sequence>
<dbReference type="Pfam" id="PF10363">
    <property type="entry name" value="RTP1_C1"/>
    <property type="match status" value="1"/>
</dbReference>
<reference evidence="5 6" key="1">
    <citation type="journal article" date="2011" name="Proc. Natl. Acad. Sci. U.S.A.">
        <title>Evolutionary erosion of yeast sex chromosomes by mating-type switching accidents.</title>
        <authorList>
            <person name="Gordon J.L."/>
            <person name="Armisen D."/>
            <person name="Proux-Wera E."/>
            <person name="Oheigeartaigh S.S."/>
            <person name="Byrne K.P."/>
            <person name="Wolfe K.H."/>
        </authorList>
    </citation>
    <scope>NUCLEOTIDE SEQUENCE [LARGE SCALE GENOMIC DNA]</scope>
    <source>
        <strain evidence="6">ATCC 76901 / BCRC 22586 / CBS 4309 / NBRC 1992 / NRRL Y-12630</strain>
    </source>
</reference>
<evidence type="ECO:0000313" key="6">
    <source>
        <dbReference type="Proteomes" id="UP000001640"/>
    </source>
</evidence>
<dbReference type="PANTHER" id="PTHR20959:SF1">
    <property type="entry name" value="TRANSPORT AND GOLGI ORGANIZATION PROTEIN 6 HOMOLOG"/>
    <property type="match status" value="1"/>
</dbReference>
<dbReference type="OMA" id="KRAYGAP"/>
<evidence type="ECO:0000259" key="3">
    <source>
        <dbReference type="Pfam" id="PF10304"/>
    </source>
</evidence>
<organism evidence="5 6">
    <name type="scientific">Naumovozyma castellii</name>
    <name type="common">Yeast</name>
    <name type="synonym">Saccharomyces castellii</name>
    <dbReference type="NCBI Taxonomy" id="27288"/>
    <lineage>
        <taxon>Eukaryota</taxon>
        <taxon>Fungi</taxon>
        <taxon>Dikarya</taxon>
        <taxon>Ascomycota</taxon>
        <taxon>Saccharomycotina</taxon>
        <taxon>Saccharomycetes</taxon>
        <taxon>Saccharomycetales</taxon>
        <taxon>Saccharomycetaceae</taxon>
        <taxon>Naumovozyma</taxon>
    </lineage>
</organism>
<feature type="compositionally biased region" description="Acidic residues" evidence="2">
    <location>
        <begin position="621"/>
        <end position="636"/>
    </location>
</feature>
<proteinExistence type="inferred from homology"/>
<dbReference type="HOGENOM" id="CLU_006300_1_0_1"/>
<evidence type="ECO:0000256" key="1">
    <source>
        <dbReference type="ARBA" id="ARBA00005724"/>
    </source>
</evidence>
<dbReference type="Pfam" id="PF10304">
    <property type="entry name" value="RTP1_C2"/>
    <property type="match status" value="1"/>
</dbReference>
<dbReference type="AlphaFoldDB" id="G0VEH8"/>
<dbReference type="OrthoDB" id="39591at2759"/>
<comment type="similarity">
    <text evidence="1">Belongs to the Tango6 family.</text>
</comment>
<dbReference type="GO" id="GO:0009306">
    <property type="term" value="P:protein secretion"/>
    <property type="evidence" value="ECO:0007669"/>
    <property type="project" value="TreeGrafter"/>
</dbReference>
<keyword evidence="6" id="KW-1185">Reference proteome</keyword>
<gene>
    <name evidence="5" type="primary">NCAS0D03880</name>
    <name evidence="5" type="ordered locus">NCAS_0D03880</name>
</gene>
<dbReference type="eggNOG" id="KOG4653">
    <property type="taxonomic scope" value="Eukaryota"/>
</dbReference>
<dbReference type="Proteomes" id="UP000001640">
    <property type="component" value="Chromosome 4"/>
</dbReference>
<dbReference type="GO" id="GO:0006606">
    <property type="term" value="P:protein import into nucleus"/>
    <property type="evidence" value="ECO:0007669"/>
    <property type="project" value="EnsemblFungi"/>
</dbReference>
<feature type="domain" description="RNA polymerase II assembly factor Rtp1 C-terminal" evidence="4">
    <location>
        <begin position="729"/>
        <end position="836"/>
    </location>
</feature>
<dbReference type="FunCoup" id="G0VEH8">
    <property type="interactions" value="111"/>
</dbReference>
<dbReference type="InterPro" id="IPR019451">
    <property type="entry name" value="Rtp1_C1"/>
</dbReference>
<dbReference type="InParanoid" id="G0VEH8"/>
<evidence type="ECO:0008006" key="7">
    <source>
        <dbReference type="Google" id="ProtNLM"/>
    </source>
</evidence>
<name>G0VEH8_NAUCA</name>
<evidence type="ECO:0000256" key="2">
    <source>
        <dbReference type="SAM" id="MobiDB-lite"/>
    </source>
</evidence>
<evidence type="ECO:0000313" key="5">
    <source>
        <dbReference type="EMBL" id="CCC69969.1"/>
    </source>
</evidence>
<dbReference type="RefSeq" id="XP_003676330.1">
    <property type="nucleotide sequence ID" value="XM_003676282.1"/>
</dbReference>
<dbReference type="PANTHER" id="PTHR20959">
    <property type="entry name" value="TRANSPORT AND GOLGI ORGANIZATION PROTEIN 6 FAMILY MEMBER"/>
    <property type="match status" value="1"/>
</dbReference>
<dbReference type="InterPro" id="IPR019414">
    <property type="entry name" value="Rtp1_C2"/>
</dbReference>
<dbReference type="InterPro" id="IPR039600">
    <property type="entry name" value="TANGO6/Rtp1"/>
</dbReference>
<dbReference type="KEGG" id="ncs:NCAS_0D03880"/>
<feature type="region of interest" description="Disordered" evidence="2">
    <location>
        <begin position="617"/>
        <end position="636"/>
    </location>
</feature>
<protein>
    <recommendedName>
        <fullName evidence="7">RNA polymerase II assembly factor Rtp1 C-terminal domain-containing protein</fullName>
    </recommendedName>
</protein>